<name>A0ABV9QX15_9GAMM</name>
<proteinExistence type="predicted"/>
<protein>
    <recommendedName>
        <fullName evidence="3">Type II toxin-antitoxin system RelE/ParE family toxin</fullName>
    </recommendedName>
</protein>
<evidence type="ECO:0000313" key="2">
    <source>
        <dbReference type="Proteomes" id="UP001595886"/>
    </source>
</evidence>
<comment type="caution">
    <text evidence="1">The sequence shown here is derived from an EMBL/GenBank/DDBJ whole genome shotgun (WGS) entry which is preliminary data.</text>
</comment>
<accession>A0ABV9QX15</accession>
<dbReference type="Proteomes" id="UP001595886">
    <property type="component" value="Unassembled WGS sequence"/>
</dbReference>
<sequence length="95" mass="10286">MRKRLPPDADAAIRTLLAWQSGIDGSTEAHVLESLGPPDRRSEMSNNEISGEPMHALKYRVSRRSELSVVVHQGKVAAVTLVLLPSANESGPVDD</sequence>
<organism evidence="1 2">
    <name type="scientific">Dokdonella ginsengisoli</name>
    <dbReference type="NCBI Taxonomy" id="363846"/>
    <lineage>
        <taxon>Bacteria</taxon>
        <taxon>Pseudomonadati</taxon>
        <taxon>Pseudomonadota</taxon>
        <taxon>Gammaproteobacteria</taxon>
        <taxon>Lysobacterales</taxon>
        <taxon>Rhodanobacteraceae</taxon>
        <taxon>Dokdonella</taxon>
    </lineage>
</organism>
<dbReference type="EMBL" id="JBHSHD010000010">
    <property type="protein sequence ID" value="MFC4821550.1"/>
    <property type="molecule type" value="Genomic_DNA"/>
</dbReference>
<keyword evidence="2" id="KW-1185">Reference proteome</keyword>
<reference evidence="2" key="1">
    <citation type="journal article" date="2019" name="Int. J. Syst. Evol. Microbiol.">
        <title>The Global Catalogue of Microorganisms (GCM) 10K type strain sequencing project: providing services to taxonomists for standard genome sequencing and annotation.</title>
        <authorList>
            <consortium name="The Broad Institute Genomics Platform"/>
            <consortium name="The Broad Institute Genome Sequencing Center for Infectious Disease"/>
            <person name="Wu L."/>
            <person name="Ma J."/>
        </authorList>
    </citation>
    <scope>NUCLEOTIDE SEQUENCE [LARGE SCALE GENOMIC DNA]</scope>
    <source>
        <strain evidence="2">CCUG 30340</strain>
    </source>
</reference>
<evidence type="ECO:0008006" key="3">
    <source>
        <dbReference type="Google" id="ProtNLM"/>
    </source>
</evidence>
<gene>
    <name evidence="1" type="ORF">ACFO6Q_14545</name>
</gene>
<evidence type="ECO:0000313" key="1">
    <source>
        <dbReference type="EMBL" id="MFC4821550.1"/>
    </source>
</evidence>